<dbReference type="GO" id="GO:0016787">
    <property type="term" value="F:hydrolase activity"/>
    <property type="evidence" value="ECO:0007669"/>
    <property type="project" value="UniProtKB-KW"/>
</dbReference>
<dbReference type="InterPro" id="IPR000026">
    <property type="entry name" value="N1-like"/>
</dbReference>
<organism evidence="3 4">
    <name type="scientific">Mycobacterium persicum</name>
    <dbReference type="NCBI Taxonomy" id="1487726"/>
    <lineage>
        <taxon>Bacteria</taxon>
        <taxon>Bacillati</taxon>
        <taxon>Actinomycetota</taxon>
        <taxon>Actinomycetes</taxon>
        <taxon>Mycobacteriales</taxon>
        <taxon>Mycobacteriaceae</taxon>
        <taxon>Mycobacterium</taxon>
    </lineage>
</organism>
<dbReference type="InterPro" id="IPR016191">
    <property type="entry name" value="Ribonuclease/ribotoxin"/>
</dbReference>
<proteinExistence type="predicted"/>
<dbReference type="AlphaFoldDB" id="A0A8E2LPM8"/>
<dbReference type="Proteomes" id="UP000192335">
    <property type="component" value="Unassembled WGS sequence"/>
</dbReference>
<accession>A0A8E2LPM8</accession>
<gene>
    <name evidence="3" type="ORF">B4U45_21115</name>
</gene>
<keyword evidence="2" id="KW-0378">Hydrolase</keyword>
<reference evidence="3 4" key="1">
    <citation type="submission" date="2017-02" db="EMBL/GenBank/DDBJ databases">
        <title>Mycobacterium kansasii genomes.</title>
        <authorList>
            <person name="Borowka P."/>
            <person name="Strapagiel D."/>
            <person name="Marciniak B."/>
            <person name="Lach J."/>
            <person name="Bakula Z."/>
            <person name="Van Ingen J."/>
            <person name="Safianowska A."/>
            <person name="Brzostek A."/>
            <person name="Dziadek J."/>
            <person name="Jagielski T."/>
        </authorList>
    </citation>
    <scope>NUCLEOTIDE SEQUENCE [LARGE SCALE GENOMIC DNA]</scope>
    <source>
        <strain evidence="3 4">12MK</strain>
    </source>
</reference>
<evidence type="ECO:0000313" key="3">
    <source>
        <dbReference type="EMBL" id="ORC08719.1"/>
    </source>
</evidence>
<evidence type="ECO:0000256" key="2">
    <source>
        <dbReference type="ARBA" id="ARBA00022801"/>
    </source>
</evidence>
<dbReference type="EMBL" id="MWQA01000001">
    <property type="protein sequence ID" value="ORC08719.1"/>
    <property type="molecule type" value="Genomic_DNA"/>
</dbReference>
<dbReference type="Pfam" id="PF00545">
    <property type="entry name" value="Ribonuclease"/>
    <property type="match status" value="1"/>
</dbReference>
<comment type="caution">
    <text evidence="3">The sequence shown here is derived from an EMBL/GenBank/DDBJ whole genome shotgun (WGS) entry which is preliminary data.</text>
</comment>
<evidence type="ECO:0000256" key="1">
    <source>
        <dbReference type="ARBA" id="ARBA00022722"/>
    </source>
</evidence>
<dbReference type="SUPFAM" id="SSF53933">
    <property type="entry name" value="Microbial ribonucleases"/>
    <property type="match status" value="1"/>
</dbReference>
<evidence type="ECO:0000313" key="4">
    <source>
        <dbReference type="Proteomes" id="UP000192335"/>
    </source>
</evidence>
<dbReference type="GO" id="GO:0004521">
    <property type="term" value="F:RNA endonuclease activity"/>
    <property type="evidence" value="ECO:0007669"/>
    <property type="project" value="InterPro"/>
</dbReference>
<dbReference type="Gene3D" id="3.10.450.30">
    <property type="entry name" value="Microbial ribonucleases"/>
    <property type="match status" value="1"/>
</dbReference>
<dbReference type="OrthoDB" id="5326845at2"/>
<protein>
    <submittedName>
        <fullName evidence="3">Uncharacterized protein</fullName>
    </submittedName>
</protein>
<keyword evidence="1" id="KW-0540">Nuclease</keyword>
<sequence>MPDQDRDGERIVTGSDGSAWYTTDHYGTFHRIR</sequence>
<name>A0A8E2LPM8_9MYCO</name>
<dbReference type="GO" id="GO:0003723">
    <property type="term" value="F:RNA binding"/>
    <property type="evidence" value="ECO:0007669"/>
    <property type="project" value="InterPro"/>
</dbReference>